<dbReference type="InterPro" id="IPR019762">
    <property type="entry name" value="Dynamin_GTPase_CS"/>
</dbReference>
<name>A0A8H7UHY7_9FUNG</name>
<dbReference type="Pfam" id="PF02212">
    <property type="entry name" value="GED"/>
    <property type="match status" value="1"/>
</dbReference>
<evidence type="ECO:0000256" key="11">
    <source>
        <dbReference type="RuleBase" id="RU003932"/>
    </source>
</evidence>
<evidence type="ECO:0000256" key="1">
    <source>
        <dbReference type="ARBA" id="ARBA00004450"/>
    </source>
</evidence>
<dbReference type="InterPro" id="IPR003130">
    <property type="entry name" value="GED"/>
</dbReference>
<protein>
    <recommendedName>
        <fullName evidence="2">dynamin GTPase</fullName>
        <ecNumber evidence="2">3.6.5.5</ecNumber>
    </recommendedName>
</protein>
<dbReference type="EC" id="3.6.5.5" evidence="2"/>
<dbReference type="InterPro" id="IPR030381">
    <property type="entry name" value="G_DYNAMIN_dom"/>
</dbReference>
<dbReference type="GO" id="GO:0005874">
    <property type="term" value="C:microtubule"/>
    <property type="evidence" value="ECO:0007669"/>
    <property type="project" value="TreeGrafter"/>
</dbReference>
<evidence type="ECO:0000259" key="13">
    <source>
        <dbReference type="PROSITE" id="PS51718"/>
    </source>
</evidence>
<comment type="catalytic activity">
    <reaction evidence="10">
        <text>GTP + H2O = GDP + phosphate + H(+)</text>
        <dbReference type="Rhea" id="RHEA:19669"/>
        <dbReference type="ChEBI" id="CHEBI:15377"/>
        <dbReference type="ChEBI" id="CHEBI:15378"/>
        <dbReference type="ChEBI" id="CHEBI:37565"/>
        <dbReference type="ChEBI" id="CHEBI:43474"/>
        <dbReference type="ChEBI" id="CHEBI:58189"/>
        <dbReference type="EC" id="3.6.5.5"/>
    </reaction>
</comment>
<comment type="caution">
    <text evidence="14">The sequence shown here is derived from an EMBL/GenBank/DDBJ whole genome shotgun (WGS) entry which is preliminary data.</text>
</comment>
<dbReference type="InterPro" id="IPR020850">
    <property type="entry name" value="GED_dom"/>
</dbReference>
<dbReference type="PROSITE" id="PS51718">
    <property type="entry name" value="G_DYNAMIN_2"/>
    <property type="match status" value="1"/>
</dbReference>
<dbReference type="OrthoDB" id="5061070at2759"/>
<comment type="subcellular location">
    <subcellularLocation>
        <location evidence="1">Mitochondrion outer membrane</location>
        <topology evidence="1">Peripheral membrane protein</topology>
    </subcellularLocation>
</comment>
<dbReference type="GO" id="GO:0005741">
    <property type="term" value="C:mitochondrial outer membrane"/>
    <property type="evidence" value="ECO:0007669"/>
    <property type="project" value="UniProtKB-SubCell"/>
</dbReference>
<dbReference type="FunFam" id="3.40.50.300:FF:000383">
    <property type="entry name" value="Dynamin-like gtpase dnm1"/>
    <property type="match status" value="1"/>
</dbReference>
<keyword evidence="9" id="KW-0472">Membrane</keyword>
<dbReference type="GO" id="GO:0008017">
    <property type="term" value="F:microtubule binding"/>
    <property type="evidence" value="ECO:0007669"/>
    <property type="project" value="TreeGrafter"/>
</dbReference>
<dbReference type="InterPro" id="IPR000375">
    <property type="entry name" value="Dynamin_stalk"/>
</dbReference>
<evidence type="ECO:0000256" key="10">
    <source>
        <dbReference type="ARBA" id="ARBA00048040"/>
    </source>
</evidence>
<dbReference type="GO" id="GO:0042802">
    <property type="term" value="F:identical protein binding"/>
    <property type="evidence" value="ECO:0007669"/>
    <property type="project" value="UniProtKB-ARBA"/>
</dbReference>
<dbReference type="AlphaFoldDB" id="A0A8H7UHY7"/>
<evidence type="ECO:0000313" key="14">
    <source>
        <dbReference type="EMBL" id="KAG2180518.1"/>
    </source>
</evidence>
<dbReference type="PANTHER" id="PTHR11566:SF235">
    <property type="entry name" value="DYNAMIN-RELATED PROTEIN DNM1"/>
    <property type="match status" value="1"/>
</dbReference>
<dbReference type="Pfam" id="PF13324">
    <property type="entry name" value="GCIP_N"/>
    <property type="match status" value="1"/>
</dbReference>
<comment type="similarity">
    <text evidence="11">Belongs to the TRAFAC class dynamin-like GTPase superfamily. Dynamin/Fzo/YdjA family.</text>
</comment>
<evidence type="ECO:0000256" key="2">
    <source>
        <dbReference type="ARBA" id="ARBA00011980"/>
    </source>
</evidence>
<keyword evidence="7" id="KW-0496">Mitochondrion</keyword>
<proteinExistence type="inferred from homology"/>
<dbReference type="GO" id="GO:0005777">
    <property type="term" value="C:peroxisome"/>
    <property type="evidence" value="ECO:0007669"/>
    <property type="project" value="UniProtKB-ARBA"/>
</dbReference>
<dbReference type="SMART" id="SM00053">
    <property type="entry name" value="DYNc"/>
    <property type="match status" value="1"/>
</dbReference>
<dbReference type="InterPro" id="IPR027417">
    <property type="entry name" value="P-loop_NTPase"/>
</dbReference>
<keyword evidence="8 11" id="KW-0342">GTP-binding</keyword>
<evidence type="ECO:0000256" key="8">
    <source>
        <dbReference type="ARBA" id="ARBA00023134"/>
    </source>
</evidence>
<dbReference type="FunFam" id="1.20.120.1240:FF:000002">
    <property type="entry name" value="Dynamin-1-like protein isoform 1"/>
    <property type="match status" value="1"/>
</dbReference>
<dbReference type="CDD" id="cd08771">
    <property type="entry name" value="DLP_1"/>
    <property type="match status" value="1"/>
</dbReference>
<evidence type="ECO:0000256" key="9">
    <source>
        <dbReference type="ARBA" id="ARBA00023136"/>
    </source>
</evidence>
<sequence length="1079" mass="120110">MDKEAQETLKLLENDLQNAVQQLTVDKAVWDPNFDSIKFKATMAGLGKILSSDATKLTLACKPPCKTSDMKPMVKGSMQETVKRISGFVDTIPPTSGRTYFEHIQKLARSAFTAAISLCKSLAEAEDASKIDQILKTTGSVWDVCKSFESQVAGNNREAVGKQWKSVSELVADAQEELQDFIAEQNADDNDEEEEQDDGWGDIMENGTKMTPEQLEACKKTFNMVKMTSMVLKKVQLRFIATASNDAETNIWLDDLSRAGSTVSEQIDIVASSFYEEDANLKEYIASFVESALSLITIVETRVKEDEHVRWFQVSKAQIIETGVCAENNTNRLKSELRSRSLPFPSIFIKPRSFTLTSSAAFDDLNSTAMENVIELINKVQDVFSTIGGNDSLDLPQIISVGSQSSGKSSVIENIVQRDFLPRGSGVVTRRPLVLQLVTLNGPEVQEYAEFLHIPNKKFYDFSEVRKEIEDDTARIAGTNKGISRQPIHLKIYSPKVLNLTMVDLPGLTKIPIGDQPTDIEKQTRNLIVDYISKPNSIILAVTPANADLVNSDSLKLARQVDPEGKRTIGVLTKLDLMDAGTNALDTLTGRAYPLKLGFIGLVNRSQQDILTNKPMTDAIQSERDFFLNHPSYRSIAHRCGTAYLSKQLNTILMNHIREKLPDIRSKLSSMIGQTQHELAQYGDMGLTGKMHRGSLILQLLTKFANDFVASIDGTLSDISTKELCGGARIYFIFNNVFGQALESIAPCANLSDHDIRTAIRNSTGPRPSLFVPEIAFDLLVKPQISLLETPSLRCVELVYEELMRICHNCGSKEIQRFPRLYARLVEVVSDLLQERLGPTSSYVESLIAIERAYINTNHADFLGAAGAMAQLESQTKKHRALERKRAAKVAQMNGRIEHVDAIQPPQQTSTLGGSPKNDSFLNYFFGGSNKNDRPALGAMDGPHNSVTVSPPSISKVVEAEMERQLGEKLSIKDQQQQQPPSQSLDRDELEVRLIRSLITSYFEITRQTIHDLVPKAIMHLLVNNSRESVQNRLVAALYKEDLFGELLHEDENLAQERDKCNAMLDLYKKAFTIINDAM</sequence>
<dbReference type="GO" id="GO:0016559">
    <property type="term" value="P:peroxisome fission"/>
    <property type="evidence" value="ECO:0007669"/>
    <property type="project" value="TreeGrafter"/>
</dbReference>
<dbReference type="PRINTS" id="PR00195">
    <property type="entry name" value="DYNAMIN"/>
</dbReference>
<dbReference type="EMBL" id="JAEPRA010000009">
    <property type="protein sequence ID" value="KAG2180518.1"/>
    <property type="molecule type" value="Genomic_DNA"/>
</dbReference>
<reference evidence="14" key="1">
    <citation type="submission" date="2020-12" db="EMBL/GenBank/DDBJ databases">
        <title>Metabolic potential, ecology and presence of endohyphal bacteria is reflected in genomic diversity of Mucoromycotina.</title>
        <authorList>
            <person name="Muszewska A."/>
            <person name="Okrasinska A."/>
            <person name="Steczkiewicz K."/>
            <person name="Drgas O."/>
            <person name="Orlowska M."/>
            <person name="Perlinska-Lenart U."/>
            <person name="Aleksandrzak-Piekarczyk T."/>
            <person name="Szatraj K."/>
            <person name="Zielenkiewicz U."/>
            <person name="Pilsyk S."/>
            <person name="Malc E."/>
            <person name="Mieczkowski P."/>
            <person name="Kruszewska J.S."/>
            <person name="Biernat P."/>
            <person name="Pawlowska J."/>
        </authorList>
    </citation>
    <scope>NUCLEOTIDE SEQUENCE</scope>
    <source>
        <strain evidence="14">WA0000051536</strain>
    </source>
</reference>
<dbReference type="Gene3D" id="1.20.1410.10">
    <property type="entry name" value="I/LWEQ domain"/>
    <property type="match status" value="1"/>
</dbReference>
<dbReference type="Gene3D" id="1.20.1420.10">
    <property type="entry name" value="Talin, central domain"/>
    <property type="match status" value="1"/>
</dbReference>
<feature type="domain" description="Dynamin-type G" evidence="13">
    <location>
        <begin position="392"/>
        <end position="662"/>
    </location>
</feature>
<dbReference type="GO" id="GO:0048312">
    <property type="term" value="P:intracellular distribution of mitochondria"/>
    <property type="evidence" value="ECO:0007669"/>
    <property type="project" value="TreeGrafter"/>
</dbReference>
<dbReference type="GO" id="GO:0005525">
    <property type="term" value="F:GTP binding"/>
    <property type="evidence" value="ECO:0007669"/>
    <property type="project" value="UniProtKB-KW"/>
</dbReference>
<evidence type="ECO:0000256" key="3">
    <source>
        <dbReference type="ARBA" id="ARBA00022553"/>
    </source>
</evidence>
<organism evidence="14 15">
    <name type="scientific">Umbelopsis vinacea</name>
    <dbReference type="NCBI Taxonomy" id="44442"/>
    <lineage>
        <taxon>Eukaryota</taxon>
        <taxon>Fungi</taxon>
        <taxon>Fungi incertae sedis</taxon>
        <taxon>Mucoromycota</taxon>
        <taxon>Mucoromycotina</taxon>
        <taxon>Umbelopsidomycetes</taxon>
        <taxon>Umbelopsidales</taxon>
        <taxon>Umbelopsidaceae</taxon>
        <taxon>Umbelopsis</taxon>
    </lineage>
</organism>
<evidence type="ECO:0000259" key="12">
    <source>
        <dbReference type="PROSITE" id="PS51388"/>
    </source>
</evidence>
<dbReference type="Pfam" id="PF00350">
    <property type="entry name" value="Dynamin_N"/>
    <property type="match status" value="1"/>
</dbReference>
<dbReference type="InterPro" id="IPR022812">
    <property type="entry name" value="Dynamin"/>
</dbReference>
<evidence type="ECO:0000313" key="15">
    <source>
        <dbReference type="Proteomes" id="UP000612746"/>
    </source>
</evidence>
<keyword evidence="5" id="KW-1000">Mitochondrion outer membrane</keyword>
<feature type="domain" description="GED" evidence="12">
    <location>
        <begin position="992"/>
        <end position="1079"/>
    </location>
</feature>
<dbReference type="PROSITE" id="PS51388">
    <property type="entry name" value="GED"/>
    <property type="match status" value="1"/>
</dbReference>
<dbReference type="PANTHER" id="PTHR11566">
    <property type="entry name" value="DYNAMIN"/>
    <property type="match status" value="1"/>
</dbReference>
<keyword evidence="15" id="KW-1185">Reference proteome</keyword>
<dbReference type="Gene3D" id="3.40.50.300">
    <property type="entry name" value="P-loop containing nucleotide triphosphate hydrolases"/>
    <property type="match status" value="1"/>
</dbReference>
<dbReference type="GO" id="GO:0000266">
    <property type="term" value="P:mitochondrial fission"/>
    <property type="evidence" value="ECO:0007669"/>
    <property type="project" value="TreeGrafter"/>
</dbReference>
<dbReference type="SUPFAM" id="SSF52540">
    <property type="entry name" value="P-loop containing nucleoside triphosphate hydrolases"/>
    <property type="match status" value="1"/>
</dbReference>
<dbReference type="InterPro" id="IPR001401">
    <property type="entry name" value="Dynamin_GTPase"/>
</dbReference>
<evidence type="ECO:0000256" key="7">
    <source>
        <dbReference type="ARBA" id="ARBA00023128"/>
    </source>
</evidence>
<evidence type="ECO:0000256" key="6">
    <source>
        <dbReference type="ARBA" id="ARBA00022801"/>
    </source>
</evidence>
<evidence type="ECO:0000256" key="5">
    <source>
        <dbReference type="ARBA" id="ARBA00022787"/>
    </source>
</evidence>
<evidence type="ECO:0000256" key="4">
    <source>
        <dbReference type="ARBA" id="ARBA00022741"/>
    </source>
</evidence>
<dbReference type="InterPro" id="IPR045063">
    <property type="entry name" value="Dynamin_N"/>
</dbReference>
<gene>
    <name evidence="14" type="ORF">INT44_003522</name>
</gene>
<dbReference type="Gene3D" id="1.20.120.1240">
    <property type="entry name" value="Dynamin, middle domain"/>
    <property type="match status" value="2"/>
</dbReference>
<dbReference type="SMART" id="SM00302">
    <property type="entry name" value="GED"/>
    <property type="match status" value="1"/>
</dbReference>
<dbReference type="Pfam" id="PF01031">
    <property type="entry name" value="Dynamin_M"/>
    <property type="match status" value="1"/>
</dbReference>
<dbReference type="Proteomes" id="UP000612746">
    <property type="component" value="Unassembled WGS sequence"/>
</dbReference>
<keyword evidence="3" id="KW-0597">Phosphoprotein</keyword>
<keyword evidence="6" id="KW-0378">Hydrolase</keyword>
<dbReference type="GO" id="GO:0030001">
    <property type="term" value="P:metal ion transport"/>
    <property type="evidence" value="ECO:0007669"/>
    <property type="project" value="UniProtKB-ARBA"/>
</dbReference>
<dbReference type="GO" id="GO:0005829">
    <property type="term" value="C:cytosol"/>
    <property type="evidence" value="ECO:0007669"/>
    <property type="project" value="UniProtKB-ARBA"/>
</dbReference>
<dbReference type="PROSITE" id="PS00410">
    <property type="entry name" value="G_DYNAMIN_1"/>
    <property type="match status" value="1"/>
</dbReference>
<accession>A0A8H7UHY7</accession>
<keyword evidence="4 11" id="KW-0547">Nucleotide-binding</keyword>
<dbReference type="InterPro" id="IPR049317">
    <property type="entry name" value="GCIP-like_N"/>
</dbReference>
<dbReference type="GO" id="GO:0003924">
    <property type="term" value="F:GTPase activity"/>
    <property type="evidence" value="ECO:0007669"/>
    <property type="project" value="InterPro"/>
</dbReference>
<dbReference type="GO" id="GO:0006897">
    <property type="term" value="P:endocytosis"/>
    <property type="evidence" value="ECO:0007669"/>
    <property type="project" value="TreeGrafter"/>
</dbReference>